<dbReference type="AlphaFoldDB" id="A0AA40BB98"/>
<organism evidence="2 3">
    <name type="scientific">Lasiosphaeris hirsuta</name>
    <dbReference type="NCBI Taxonomy" id="260670"/>
    <lineage>
        <taxon>Eukaryota</taxon>
        <taxon>Fungi</taxon>
        <taxon>Dikarya</taxon>
        <taxon>Ascomycota</taxon>
        <taxon>Pezizomycotina</taxon>
        <taxon>Sordariomycetes</taxon>
        <taxon>Sordariomycetidae</taxon>
        <taxon>Sordariales</taxon>
        <taxon>Lasiosphaeriaceae</taxon>
        <taxon>Lasiosphaeris</taxon>
    </lineage>
</organism>
<gene>
    <name evidence="2" type="ORF">B0H67DRAFT_56744</name>
</gene>
<evidence type="ECO:0000313" key="2">
    <source>
        <dbReference type="EMBL" id="KAK0730991.1"/>
    </source>
</evidence>
<accession>A0AA40BB98</accession>
<dbReference type="EMBL" id="JAUKUA010000001">
    <property type="protein sequence ID" value="KAK0730991.1"/>
    <property type="molecule type" value="Genomic_DNA"/>
</dbReference>
<reference evidence="2" key="1">
    <citation type="submission" date="2023-06" db="EMBL/GenBank/DDBJ databases">
        <title>Genome-scale phylogeny and comparative genomics of the fungal order Sordariales.</title>
        <authorList>
            <consortium name="Lawrence Berkeley National Laboratory"/>
            <person name="Hensen N."/>
            <person name="Bonometti L."/>
            <person name="Westerberg I."/>
            <person name="Brannstrom I.O."/>
            <person name="Guillou S."/>
            <person name="Cros-Aarteil S."/>
            <person name="Calhoun S."/>
            <person name="Haridas S."/>
            <person name="Kuo A."/>
            <person name="Mondo S."/>
            <person name="Pangilinan J."/>
            <person name="Riley R."/>
            <person name="Labutti K."/>
            <person name="Andreopoulos B."/>
            <person name="Lipzen A."/>
            <person name="Chen C."/>
            <person name="Yanf M."/>
            <person name="Daum C."/>
            <person name="Ng V."/>
            <person name="Clum A."/>
            <person name="Steindorff A."/>
            <person name="Ohm R."/>
            <person name="Martin F."/>
            <person name="Silar P."/>
            <person name="Natvig D."/>
            <person name="Lalanne C."/>
            <person name="Gautier V."/>
            <person name="Ament-Velasquez S.L."/>
            <person name="Kruys A."/>
            <person name="Hutchinson M.I."/>
            <person name="Powell A.J."/>
            <person name="Barry K."/>
            <person name="Miller A.N."/>
            <person name="Grigoriev I.V."/>
            <person name="Debuchy R."/>
            <person name="Gladieux P."/>
            <person name="Thoren M.H."/>
            <person name="Johannesson H."/>
        </authorList>
    </citation>
    <scope>NUCLEOTIDE SEQUENCE</scope>
    <source>
        <strain evidence="2">SMH4607-1</strain>
    </source>
</reference>
<dbReference type="Proteomes" id="UP001172102">
    <property type="component" value="Unassembled WGS sequence"/>
</dbReference>
<name>A0AA40BB98_9PEZI</name>
<protein>
    <submittedName>
        <fullName evidence="2">Uncharacterized protein</fullName>
    </submittedName>
</protein>
<evidence type="ECO:0000313" key="3">
    <source>
        <dbReference type="Proteomes" id="UP001172102"/>
    </source>
</evidence>
<proteinExistence type="predicted"/>
<evidence type="ECO:0000256" key="1">
    <source>
        <dbReference type="SAM" id="MobiDB-lite"/>
    </source>
</evidence>
<feature type="region of interest" description="Disordered" evidence="1">
    <location>
        <begin position="161"/>
        <end position="205"/>
    </location>
</feature>
<sequence>MVPSTRVQWEIAKGAAVYHLQPLVGELDPLFLPSRAPMDEQWIARERLLLRCWRFPRPFGVRTKHSGSDDPCPTNRKTPAQLSWALWSNWTDWSRGCGVRGRAAINKKIIPKSHGRAPCVFHLEPHLDFPFGLIDWLAYWLAGSQAHKLTGSQAHRLEQRLATGDGTGKPSTPTRSSRHTTDAEETVSTAKRELCPSPLQDAPRH</sequence>
<comment type="caution">
    <text evidence="2">The sequence shown here is derived from an EMBL/GenBank/DDBJ whole genome shotgun (WGS) entry which is preliminary data.</text>
</comment>
<keyword evidence="3" id="KW-1185">Reference proteome</keyword>